<dbReference type="InterPro" id="IPR006073">
    <property type="entry name" value="GTP-bd"/>
</dbReference>
<evidence type="ECO:0008006" key="8">
    <source>
        <dbReference type="Google" id="ProtNLM"/>
    </source>
</evidence>
<gene>
    <name evidence="6" type="ORF">MACJ_003848</name>
</gene>
<dbReference type="PANTHER" id="PTHR43834">
    <property type="entry name" value="GTPASE DER"/>
    <property type="match status" value="1"/>
</dbReference>
<dbReference type="InterPro" id="IPR015946">
    <property type="entry name" value="KH_dom-like_a/b"/>
</dbReference>
<dbReference type="Proteomes" id="UP000244803">
    <property type="component" value="Chromosome 3"/>
</dbReference>
<evidence type="ECO:0000256" key="1">
    <source>
        <dbReference type="ARBA" id="ARBA00022741"/>
    </source>
</evidence>
<evidence type="ECO:0000256" key="3">
    <source>
        <dbReference type="SAM" id="MobiDB-lite"/>
    </source>
</evidence>
<keyword evidence="1" id="KW-0547">Nucleotide-binding</keyword>
<dbReference type="GO" id="GO:0005525">
    <property type="term" value="F:GTP binding"/>
    <property type="evidence" value="ECO:0007669"/>
    <property type="project" value="UniProtKB-KW"/>
</dbReference>
<evidence type="ECO:0000259" key="4">
    <source>
        <dbReference type="Pfam" id="PF01926"/>
    </source>
</evidence>
<keyword evidence="2" id="KW-0342">GTP-binding</keyword>
<feature type="region of interest" description="Disordered" evidence="3">
    <location>
        <begin position="77"/>
        <end position="146"/>
    </location>
</feature>
<reference evidence="6" key="1">
    <citation type="submission" date="2022-07" db="EMBL/GenBank/DDBJ databases">
        <title>Evaluation of T. orientalis genome assembly methods using nanopore sequencing and analysis of variation between genomes.</title>
        <authorList>
            <person name="Yam J."/>
            <person name="Micallef M.L."/>
            <person name="Liu M."/>
            <person name="Djordjevic S.P."/>
            <person name="Bogema D.R."/>
            <person name="Jenkins C."/>
        </authorList>
    </citation>
    <scope>NUCLEOTIDE SEQUENCE</scope>
    <source>
        <strain evidence="6">Fish Creek</strain>
    </source>
</reference>
<dbReference type="PANTHER" id="PTHR43834:SF6">
    <property type="entry name" value="GTPASE DER"/>
    <property type="match status" value="1"/>
</dbReference>
<evidence type="ECO:0000313" key="7">
    <source>
        <dbReference type="Proteomes" id="UP000244803"/>
    </source>
</evidence>
<protein>
    <recommendedName>
        <fullName evidence="8">GTPase</fullName>
    </recommendedName>
</protein>
<evidence type="ECO:0000259" key="5">
    <source>
        <dbReference type="Pfam" id="PF14714"/>
    </source>
</evidence>
<accession>A0A976SKY2</accession>
<feature type="domain" description="G" evidence="4">
    <location>
        <begin position="6"/>
        <end position="206"/>
    </location>
</feature>
<feature type="compositionally biased region" description="Low complexity" evidence="3">
    <location>
        <begin position="85"/>
        <end position="139"/>
    </location>
</feature>
<feature type="region of interest" description="Disordered" evidence="3">
    <location>
        <begin position="376"/>
        <end position="420"/>
    </location>
</feature>
<dbReference type="Pfam" id="PF01926">
    <property type="entry name" value="MMR_HSR1"/>
    <property type="match status" value="1"/>
</dbReference>
<dbReference type="AlphaFoldDB" id="A0A976SKY2"/>
<dbReference type="SUPFAM" id="SSF82653">
    <property type="entry name" value="Probable GTPase Der, C-terminal domain"/>
    <property type="match status" value="1"/>
</dbReference>
<dbReference type="InterPro" id="IPR027417">
    <property type="entry name" value="P-loop_NTPase"/>
</dbReference>
<dbReference type="Gene3D" id="3.40.50.300">
    <property type="entry name" value="P-loop containing nucleotide triphosphate hydrolases"/>
    <property type="match status" value="1"/>
</dbReference>
<evidence type="ECO:0000313" key="6">
    <source>
        <dbReference type="EMBL" id="UVC54311.1"/>
    </source>
</evidence>
<feature type="domain" description="GTPase Der C-terminal KH-domain-like" evidence="5">
    <location>
        <begin position="632"/>
        <end position="711"/>
    </location>
</feature>
<sequence>MCKMYVSLVGRSNVGKSRLFNSILSHAGRRSTVLKSIVSEKPGTTRDAKQSQIYIRGNRVTLVDTGGFEGFQWNRAAGTHHRSSPRISSIIGSNGSTSTTSNTRSNISSVFGDKTGNISSTSSGTTINSSIINSGTSSNDGESNDAKTFTHIENEAQRAIQTSNLVFFVVDGKEGVTPLDIQLGEKLKKWMEGLERKPEVKLVINKLENDGSEEYYEELSECLADCYSLEFGDPVVVSAHTNEGIEKLTGIIKSRLAPRDMRKLEDMAILGGNLGDQEDADEELEDIEELHKHCEIEKTLRTCSSVRGTYRPSERWMKLLNNVCGIPFIEREEEKFIIPSVMSPSERLASLYISDKRKAASHDSCADEHNQHYGINHSCESQHGADEVDPQETRVENANDKTGSDRGLGSSSRSRVKSKTNIHDENVVNPITVLVLGSVDSDRDRLLSLLCDNYEQNKISDLSPNWHSFYSNWPLKLGGRTVEQPVEIVVTAALNLGGTLGKMAVVQTLSLLRKCDFVIFCINNSDELRRSSHGSKKVTISKREVAWLSRAVRFTKPTTLAVHVEDDCKDCQLFLTKEYPLSFEFKSIPIVPIPRSACSSATDASKTGRGSKSAQKLKNTICSLLHRGKRMIDTSTLNAWLSAFVARWPPPWKDGSKINLKFAAQVRASPPTFVLWSNVYATFPQHYLRQLKLALSEEFGFLGVPLKFVLKTTFKPSRSKRVTPLKLKRQIHN</sequence>
<dbReference type="InterPro" id="IPR032859">
    <property type="entry name" value="KH_dom-like"/>
</dbReference>
<dbReference type="SUPFAM" id="SSF52540">
    <property type="entry name" value="P-loop containing nucleoside triphosphate hydrolases"/>
    <property type="match status" value="1"/>
</dbReference>
<feature type="compositionally biased region" description="Basic and acidic residues" evidence="3">
    <location>
        <begin position="383"/>
        <end position="404"/>
    </location>
</feature>
<dbReference type="EMBL" id="CP056066">
    <property type="protein sequence ID" value="UVC54311.1"/>
    <property type="molecule type" value="Genomic_DNA"/>
</dbReference>
<organism evidence="6 7">
    <name type="scientific">Theileria orientalis</name>
    <dbReference type="NCBI Taxonomy" id="68886"/>
    <lineage>
        <taxon>Eukaryota</taxon>
        <taxon>Sar</taxon>
        <taxon>Alveolata</taxon>
        <taxon>Apicomplexa</taxon>
        <taxon>Aconoidasida</taxon>
        <taxon>Piroplasmida</taxon>
        <taxon>Theileriidae</taxon>
        <taxon>Theileria</taxon>
    </lineage>
</organism>
<evidence type="ECO:0000256" key="2">
    <source>
        <dbReference type="ARBA" id="ARBA00023134"/>
    </source>
</evidence>
<name>A0A976SKY2_THEOR</name>
<dbReference type="Gene3D" id="3.30.300.20">
    <property type="match status" value="1"/>
</dbReference>
<dbReference type="Pfam" id="PF14714">
    <property type="entry name" value="KH_dom-like"/>
    <property type="match status" value="1"/>
</dbReference>
<proteinExistence type="predicted"/>